<reference evidence="2 3" key="1">
    <citation type="submission" date="2019-11" db="EMBL/GenBank/DDBJ databases">
        <title>Whole genome sequencing identifies a novel species of the genus Arsenicicoccus isolated from human blood.</title>
        <authorList>
            <person name="Jeong J.H."/>
            <person name="Kweon O.J."/>
            <person name="Kim H.R."/>
            <person name="Kim T.-H."/>
            <person name="Ha S.-M."/>
            <person name="Lee M.-K."/>
        </authorList>
    </citation>
    <scope>NUCLEOTIDE SEQUENCE [LARGE SCALE GENOMIC DNA]</scope>
    <source>
        <strain evidence="2 3">MKL-02</strain>
    </source>
</reference>
<name>A0A6I3IJ51_9MICO</name>
<dbReference type="EMBL" id="WLVL01000023">
    <property type="protein sequence ID" value="MTB71705.1"/>
    <property type="molecule type" value="Genomic_DNA"/>
</dbReference>
<protein>
    <recommendedName>
        <fullName evidence="4">EcsC family protein</fullName>
    </recommendedName>
</protein>
<evidence type="ECO:0000313" key="3">
    <source>
        <dbReference type="Proteomes" id="UP000431092"/>
    </source>
</evidence>
<sequence length="224" mass="23190">MNKAVGQHATDPRTGESRLNGPVEDLVQKLLDVGVDGAGPLDGAAKVADKALRGRTPEQAVAEIIKDHKRVAATGGFVTGLGGFITMPVALPANVVEFYLTATRMVASIARVRGYDITRPEVRSAILLTLVGADADDDLLRRAGVLTSGRLSSLASQHLPASAVMMINKGVGFRLISTLGQKGFAKVVGKGLALVGGVVGGGMDYYLLAKIASDAQQQFPATAA</sequence>
<dbReference type="Pfam" id="PF12787">
    <property type="entry name" value="EcsC"/>
    <property type="match status" value="1"/>
</dbReference>
<accession>A0A6I3IJ51</accession>
<evidence type="ECO:0000256" key="1">
    <source>
        <dbReference type="SAM" id="MobiDB-lite"/>
    </source>
</evidence>
<keyword evidence="3" id="KW-1185">Reference proteome</keyword>
<organism evidence="2 3">
    <name type="scientific">Arsenicicoccus cauae</name>
    <dbReference type="NCBI Taxonomy" id="2663847"/>
    <lineage>
        <taxon>Bacteria</taxon>
        <taxon>Bacillati</taxon>
        <taxon>Actinomycetota</taxon>
        <taxon>Actinomycetes</taxon>
        <taxon>Micrococcales</taxon>
        <taxon>Intrasporangiaceae</taxon>
        <taxon>Arsenicicoccus</taxon>
    </lineage>
</organism>
<feature type="region of interest" description="Disordered" evidence="1">
    <location>
        <begin position="1"/>
        <end position="21"/>
    </location>
</feature>
<gene>
    <name evidence="2" type="ORF">GGG17_06925</name>
</gene>
<evidence type="ECO:0000313" key="2">
    <source>
        <dbReference type="EMBL" id="MTB71705.1"/>
    </source>
</evidence>
<proteinExistence type="predicted"/>
<dbReference type="AlphaFoldDB" id="A0A6I3IJ51"/>
<dbReference type="InterPro" id="IPR024787">
    <property type="entry name" value="EcsC"/>
</dbReference>
<dbReference type="Proteomes" id="UP000431092">
    <property type="component" value="Unassembled WGS sequence"/>
</dbReference>
<comment type="caution">
    <text evidence="2">The sequence shown here is derived from an EMBL/GenBank/DDBJ whole genome shotgun (WGS) entry which is preliminary data.</text>
</comment>
<evidence type="ECO:0008006" key="4">
    <source>
        <dbReference type="Google" id="ProtNLM"/>
    </source>
</evidence>